<dbReference type="PANTHER" id="PTHR43399:SF4">
    <property type="entry name" value="CELL WALL-ASSOCIATED PROTEASE"/>
    <property type="match status" value="1"/>
</dbReference>
<evidence type="ECO:0000256" key="2">
    <source>
        <dbReference type="ARBA" id="ARBA00022670"/>
    </source>
</evidence>
<dbReference type="OrthoDB" id="9792152at2"/>
<organism evidence="8 9">
    <name type="scientific">Echinicola strongylocentroti</name>
    <dbReference type="NCBI Taxonomy" id="1795355"/>
    <lineage>
        <taxon>Bacteria</taxon>
        <taxon>Pseudomonadati</taxon>
        <taxon>Bacteroidota</taxon>
        <taxon>Cytophagia</taxon>
        <taxon>Cytophagales</taxon>
        <taxon>Cyclobacteriaceae</taxon>
        <taxon>Echinicola</taxon>
    </lineage>
</organism>
<protein>
    <submittedName>
        <fullName evidence="8">Peptidase</fullName>
    </submittedName>
</protein>
<dbReference type="Pfam" id="PF18962">
    <property type="entry name" value="Por_Secre_tail"/>
    <property type="match status" value="1"/>
</dbReference>
<evidence type="ECO:0000256" key="3">
    <source>
        <dbReference type="ARBA" id="ARBA00022801"/>
    </source>
</evidence>
<evidence type="ECO:0000256" key="4">
    <source>
        <dbReference type="ARBA" id="ARBA00022825"/>
    </source>
</evidence>
<comment type="similarity">
    <text evidence="1 5">Belongs to the peptidase S8 family.</text>
</comment>
<dbReference type="KEGG" id="est:DN752_00095"/>
<dbReference type="Gene3D" id="3.40.50.200">
    <property type="entry name" value="Peptidase S8/S53 domain"/>
    <property type="match status" value="1"/>
</dbReference>
<feature type="domain" description="Peptidase S8/S53" evidence="6">
    <location>
        <begin position="174"/>
        <end position="448"/>
    </location>
</feature>
<evidence type="ECO:0000259" key="6">
    <source>
        <dbReference type="Pfam" id="PF00082"/>
    </source>
</evidence>
<evidence type="ECO:0000313" key="9">
    <source>
        <dbReference type="Proteomes" id="UP000248688"/>
    </source>
</evidence>
<dbReference type="InterPro" id="IPR051048">
    <property type="entry name" value="Peptidase_S8/S53_subtilisin"/>
</dbReference>
<evidence type="ECO:0000259" key="7">
    <source>
        <dbReference type="Pfam" id="PF18962"/>
    </source>
</evidence>
<evidence type="ECO:0000256" key="5">
    <source>
        <dbReference type="PROSITE-ProRule" id="PRU01240"/>
    </source>
</evidence>
<dbReference type="SUPFAM" id="SSF52743">
    <property type="entry name" value="Subtilisin-like"/>
    <property type="match status" value="1"/>
</dbReference>
<dbReference type="NCBIfam" id="TIGR04183">
    <property type="entry name" value="Por_Secre_tail"/>
    <property type="match status" value="1"/>
</dbReference>
<dbReference type="PROSITE" id="PS51892">
    <property type="entry name" value="SUBTILASE"/>
    <property type="match status" value="1"/>
</dbReference>
<dbReference type="PRINTS" id="PR00723">
    <property type="entry name" value="SUBTILISIN"/>
</dbReference>
<dbReference type="GO" id="GO:0004252">
    <property type="term" value="F:serine-type endopeptidase activity"/>
    <property type="evidence" value="ECO:0007669"/>
    <property type="project" value="UniProtKB-UniRule"/>
</dbReference>
<gene>
    <name evidence="8" type="ORF">DN752_00095</name>
</gene>
<dbReference type="CDD" id="cd07493">
    <property type="entry name" value="Peptidases_S8_9"/>
    <property type="match status" value="1"/>
</dbReference>
<keyword evidence="9" id="KW-1185">Reference proteome</keyword>
<dbReference type="InterPro" id="IPR036852">
    <property type="entry name" value="Peptidase_S8/S53_dom_sf"/>
</dbReference>
<dbReference type="InterPro" id="IPR023828">
    <property type="entry name" value="Peptidase_S8_Ser-AS"/>
</dbReference>
<dbReference type="GO" id="GO:0006508">
    <property type="term" value="P:proteolysis"/>
    <property type="evidence" value="ECO:0007669"/>
    <property type="project" value="UniProtKB-KW"/>
</dbReference>
<keyword evidence="2 5" id="KW-0645">Protease</keyword>
<dbReference type="RefSeq" id="WP_112782090.1">
    <property type="nucleotide sequence ID" value="NZ_CP030041.1"/>
</dbReference>
<dbReference type="Pfam" id="PF00082">
    <property type="entry name" value="Peptidase_S8"/>
    <property type="match status" value="1"/>
</dbReference>
<dbReference type="PROSITE" id="PS00138">
    <property type="entry name" value="SUBTILASE_SER"/>
    <property type="match status" value="1"/>
</dbReference>
<dbReference type="InterPro" id="IPR026444">
    <property type="entry name" value="Secre_tail"/>
</dbReference>
<feature type="active site" description="Charge relay system" evidence="5">
    <location>
        <position position="183"/>
    </location>
</feature>
<feature type="active site" description="Charge relay system" evidence="5">
    <location>
        <position position="402"/>
    </location>
</feature>
<feature type="domain" description="Secretion system C-terminal sorting" evidence="7">
    <location>
        <begin position="474"/>
        <end position="549"/>
    </location>
</feature>
<accession>A0A2Z4IDU7</accession>
<evidence type="ECO:0000313" key="8">
    <source>
        <dbReference type="EMBL" id="AWW28668.1"/>
    </source>
</evidence>
<dbReference type="InterPro" id="IPR000209">
    <property type="entry name" value="Peptidase_S8/S53_dom"/>
</dbReference>
<dbReference type="Proteomes" id="UP000248688">
    <property type="component" value="Chromosome"/>
</dbReference>
<keyword evidence="3 5" id="KW-0378">Hydrolase</keyword>
<proteinExistence type="inferred from homology"/>
<feature type="active site" description="Charge relay system" evidence="5">
    <location>
        <position position="224"/>
    </location>
</feature>
<sequence length="550" mass="60222">MDNIRKFIAAVSLIILSAAAVKGQDRYAIHYKFKPQATYTLDDPSTFLSEKALDRRERNQVALDSTDLPVAQKYIDAVRDIVINIQYNSKWMNASIVVATDEQIAAIKQLSFVKEDGIELVAKGFYTDNKTPGTNILNYPVNIRILSKTKDEEDYAFQNNLLGMPDMHAEGLTGKGVTIAVFDGGFLNTDKIEGMKHLFDNNQIIATRDFVTPWSENVFRTETHGTAALSLIAANDVNTLVAGAYDANYVLCITEDVASEYRIEEYNWVRAAEYADSLGVDIINSSLGYVSFTDPSMNYEKSDLDGKTAVITQGAFMAGERGILVVNSAGNEGSNTATTISAPADAEGILAVGAVSKDLTKSSFSSVGPTADGRIKPDVVALGRGVRLWQGSNSTSTASGTSFSAPQIAALAAGLWQGRPEWTKDQLIHYILQSSSQHKDPDDQLGYGIPDFELAYYGEILDVVGQPENTTTKIYPNPSDGTELFIQFGNKKECDFTLINKNGQIINQNTLTRTSNEEPYELEINAVHSGLYVVQLQEGVNLERHKVIIQ</sequence>
<dbReference type="InterPro" id="IPR015500">
    <property type="entry name" value="Peptidase_S8_subtilisin-rel"/>
</dbReference>
<keyword evidence="4 5" id="KW-0720">Serine protease</keyword>
<dbReference type="EMBL" id="CP030041">
    <property type="protein sequence ID" value="AWW28668.1"/>
    <property type="molecule type" value="Genomic_DNA"/>
</dbReference>
<evidence type="ECO:0000256" key="1">
    <source>
        <dbReference type="ARBA" id="ARBA00011073"/>
    </source>
</evidence>
<dbReference type="PIRSF" id="PIRSF037903">
    <property type="entry name" value="Subtilisin_rel_GFO_2223"/>
    <property type="match status" value="1"/>
</dbReference>
<name>A0A2Z4IDU7_9BACT</name>
<dbReference type="PANTHER" id="PTHR43399">
    <property type="entry name" value="SUBTILISIN-RELATED"/>
    <property type="match status" value="1"/>
</dbReference>
<dbReference type="AlphaFoldDB" id="A0A2Z4IDU7"/>
<reference evidence="8 9" key="1">
    <citation type="submission" date="2018-06" db="EMBL/GenBank/DDBJ databases">
        <title>Echinicola strongylocentroti sp. nov., isolated from a sea urchin Strongylocentrotus intermedius.</title>
        <authorList>
            <person name="Bae S.S."/>
        </authorList>
    </citation>
    <scope>NUCLEOTIDE SEQUENCE [LARGE SCALE GENOMIC DNA]</scope>
    <source>
        <strain evidence="8 9">MEBiC08714</strain>
    </source>
</reference>
<dbReference type="InterPro" id="IPR017317">
    <property type="entry name" value="Pept_S8_subtilisin_bacteroid-2"/>
</dbReference>